<dbReference type="PANTHER" id="PTHR34415">
    <property type="entry name" value="INTEGRASE CATALYTIC DOMAIN-CONTAINING PROTEIN"/>
    <property type="match status" value="1"/>
</dbReference>
<dbReference type="Proteomes" id="UP000014760">
    <property type="component" value="Unassembled WGS sequence"/>
</dbReference>
<evidence type="ECO:0000313" key="4">
    <source>
        <dbReference type="Proteomes" id="UP000014760"/>
    </source>
</evidence>
<dbReference type="STRING" id="283909.R7UZ59"/>
<name>R7UZ59_CAPTE</name>
<protein>
    <recommendedName>
        <fullName evidence="5">DDE Tnp4 domain-containing protein</fullName>
    </recommendedName>
</protein>
<accession>R7UZ59</accession>
<feature type="chain" id="PRO_5008788538" description="DDE Tnp4 domain-containing protein" evidence="1">
    <location>
        <begin position="19"/>
        <end position="131"/>
    </location>
</feature>
<keyword evidence="1" id="KW-0732">Signal</keyword>
<dbReference type="AlphaFoldDB" id="R7UZ59"/>
<reference evidence="3" key="3">
    <citation type="submission" date="2015-06" db="UniProtKB">
        <authorList>
            <consortium name="EnsemblMetazoa"/>
        </authorList>
    </citation>
    <scope>IDENTIFICATION</scope>
</reference>
<evidence type="ECO:0000313" key="3">
    <source>
        <dbReference type="EnsemblMetazoa" id="CapteP200713"/>
    </source>
</evidence>
<feature type="signal peptide" evidence="1">
    <location>
        <begin position="1"/>
        <end position="18"/>
    </location>
</feature>
<gene>
    <name evidence="2" type="ORF">CAPTEDRAFT_200713</name>
</gene>
<keyword evidence="4" id="KW-1185">Reference proteome</keyword>
<evidence type="ECO:0000313" key="2">
    <source>
        <dbReference type="EMBL" id="ELU09237.1"/>
    </source>
</evidence>
<organism evidence="2">
    <name type="scientific">Capitella teleta</name>
    <name type="common">Polychaete worm</name>
    <dbReference type="NCBI Taxonomy" id="283909"/>
    <lineage>
        <taxon>Eukaryota</taxon>
        <taxon>Metazoa</taxon>
        <taxon>Spiralia</taxon>
        <taxon>Lophotrochozoa</taxon>
        <taxon>Annelida</taxon>
        <taxon>Polychaeta</taxon>
        <taxon>Sedentaria</taxon>
        <taxon>Scolecida</taxon>
        <taxon>Capitellidae</taxon>
        <taxon>Capitella</taxon>
    </lineage>
</organism>
<reference evidence="2 4" key="2">
    <citation type="journal article" date="2013" name="Nature">
        <title>Insights into bilaterian evolution from three spiralian genomes.</title>
        <authorList>
            <person name="Simakov O."/>
            <person name="Marletaz F."/>
            <person name="Cho S.J."/>
            <person name="Edsinger-Gonzales E."/>
            <person name="Havlak P."/>
            <person name="Hellsten U."/>
            <person name="Kuo D.H."/>
            <person name="Larsson T."/>
            <person name="Lv J."/>
            <person name="Arendt D."/>
            <person name="Savage R."/>
            <person name="Osoegawa K."/>
            <person name="de Jong P."/>
            <person name="Grimwood J."/>
            <person name="Chapman J.A."/>
            <person name="Shapiro H."/>
            <person name="Aerts A."/>
            <person name="Otillar R.P."/>
            <person name="Terry A.Y."/>
            <person name="Boore J.L."/>
            <person name="Grigoriev I.V."/>
            <person name="Lindberg D.R."/>
            <person name="Seaver E.C."/>
            <person name="Weisblat D.A."/>
            <person name="Putnam N.H."/>
            <person name="Rokhsar D.S."/>
        </authorList>
    </citation>
    <scope>NUCLEOTIDE SEQUENCE</scope>
    <source>
        <strain evidence="2 4">I ESC-2004</strain>
    </source>
</reference>
<dbReference type="OrthoDB" id="6050800at2759"/>
<reference evidence="4" key="1">
    <citation type="submission" date="2012-12" db="EMBL/GenBank/DDBJ databases">
        <authorList>
            <person name="Hellsten U."/>
            <person name="Grimwood J."/>
            <person name="Chapman J.A."/>
            <person name="Shapiro H."/>
            <person name="Aerts A."/>
            <person name="Otillar R.P."/>
            <person name="Terry A.Y."/>
            <person name="Boore J.L."/>
            <person name="Simakov O."/>
            <person name="Marletaz F."/>
            <person name="Cho S.-J."/>
            <person name="Edsinger-Gonzales E."/>
            <person name="Havlak P."/>
            <person name="Kuo D.-H."/>
            <person name="Larsson T."/>
            <person name="Lv J."/>
            <person name="Arendt D."/>
            <person name="Savage R."/>
            <person name="Osoegawa K."/>
            <person name="de Jong P."/>
            <person name="Lindberg D.R."/>
            <person name="Seaver E.C."/>
            <person name="Weisblat D.A."/>
            <person name="Putnam N.H."/>
            <person name="Grigoriev I.V."/>
            <person name="Rokhsar D.S."/>
        </authorList>
    </citation>
    <scope>NUCLEOTIDE SEQUENCE</scope>
    <source>
        <strain evidence="4">I ESC-2004</strain>
    </source>
</reference>
<dbReference type="EnsemblMetazoa" id="CapteT200713">
    <property type="protein sequence ID" value="CapteP200713"/>
    <property type="gene ID" value="CapteG200713"/>
</dbReference>
<evidence type="ECO:0000256" key="1">
    <source>
        <dbReference type="SAM" id="SignalP"/>
    </source>
</evidence>
<dbReference type="HOGENOM" id="CLU_1929555_0_0_1"/>
<evidence type="ECO:0008006" key="5">
    <source>
        <dbReference type="Google" id="ProtNLM"/>
    </source>
</evidence>
<dbReference type="PANTHER" id="PTHR34415:SF1">
    <property type="entry name" value="INTEGRASE CATALYTIC DOMAIN-CONTAINING PROTEIN"/>
    <property type="match status" value="1"/>
</dbReference>
<dbReference type="EMBL" id="AMQN01006449">
    <property type="status" value="NOT_ANNOTATED_CDS"/>
    <property type="molecule type" value="Genomic_DNA"/>
</dbReference>
<sequence>MGRIKTMLLYLLWRVQNGLNTTININFMMEGHTKFAVDWGFGLVKRKFRQTRVDCQEDIKSVVDESLFVNTAVMMGDEAGNVDVPIIQSSYLLPHKFHKIVECHYLWFKGTHLDVVFARNFFNSEEFEVYS</sequence>
<proteinExistence type="predicted"/>
<dbReference type="EMBL" id="KB298404">
    <property type="protein sequence ID" value="ELU09237.1"/>
    <property type="molecule type" value="Genomic_DNA"/>
</dbReference>